<feature type="compositionally biased region" description="Basic and acidic residues" evidence="1">
    <location>
        <begin position="354"/>
        <end position="365"/>
    </location>
</feature>
<reference evidence="2" key="1">
    <citation type="submission" date="2021-01" db="EMBL/GenBank/DDBJ databases">
        <authorList>
            <person name="Corre E."/>
            <person name="Pelletier E."/>
            <person name="Niang G."/>
            <person name="Scheremetjew M."/>
            <person name="Finn R."/>
            <person name="Kale V."/>
            <person name="Holt S."/>
            <person name="Cochrane G."/>
            <person name="Meng A."/>
            <person name="Brown T."/>
            <person name="Cohen L."/>
        </authorList>
    </citation>
    <scope>NUCLEOTIDE SEQUENCE</scope>
    <source>
        <strain evidence="2">10249 10 AB</strain>
    </source>
</reference>
<accession>A0A6U9ZYI1</accession>
<feature type="compositionally biased region" description="Acidic residues" evidence="1">
    <location>
        <begin position="371"/>
        <end position="381"/>
    </location>
</feature>
<organism evidence="2">
    <name type="scientific">Pseudo-nitzschia australis</name>
    <dbReference type="NCBI Taxonomy" id="44445"/>
    <lineage>
        <taxon>Eukaryota</taxon>
        <taxon>Sar</taxon>
        <taxon>Stramenopiles</taxon>
        <taxon>Ochrophyta</taxon>
        <taxon>Bacillariophyta</taxon>
        <taxon>Bacillariophyceae</taxon>
        <taxon>Bacillariophycidae</taxon>
        <taxon>Bacillariales</taxon>
        <taxon>Bacillariaceae</taxon>
        <taxon>Pseudo-nitzschia</taxon>
    </lineage>
</organism>
<protein>
    <submittedName>
        <fullName evidence="2">Uncharacterized protein</fullName>
    </submittedName>
</protein>
<evidence type="ECO:0000256" key="1">
    <source>
        <dbReference type="SAM" id="MobiDB-lite"/>
    </source>
</evidence>
<dbReference type="EMBL" id="HBIX01018510">
    <property type="protein sequence ID" value="CAE0720458.1"/>
    <property type="molecule type" value="Transcribed_RNA"/>
</dbReference>
<gene>
    <name evidence="2" type="ORF">PAUS00366_LOCUS13211</name>
    <name evidence="3" type="ORF">PAUS00366_LOCUS13212</name>
</gene>
<feature type="compositionally biased region" description="Acidic residues" evidence="1">
    <location>
        <begin position="8"/>
        <end position="32"/>
    </location>
</feature>
<evidence type="ECO:0000313" key="3">
    <source>
        <dbReference type="EMBL" id="CAE0720458.1"/>
    </source>
</evidence>
<dbReference type="AlphaFoldDB" id="A0A6U9ZYI1"/>
<feature type="region of interest" description="Disordered" evidence="1">
    <location>
        <begin position="354"/>
        <end position="381"/>
    </location>
</feature>
<proteinExistence type="predicted"/>
<evidence type="ECO:0000313" key="2">
    <source>
        <dbReference type="EMBL" id="CAE0720457.1"/>
    </source>
</evidence>
<feature type="region of interest" description="Disordered" evidence="1">
    <location>
        <begin position="141"/>
        <end position="166"/>
    </location>
</feature>
<sequence>MSAKGFDEWEDERDDDEEDFVPGGYDEEEGDDCVDYDDDEVDLEDFPSILPGEMFVDKAKGLCYEQDGLFSLTCKTSIPAETFTFGAPVMGSPLLFTGWIKDPGSWMEFEVFFSSEPMSTDPLEMKLLEAQEEQFSIIRSETAKNTGDGDDDNKKSPAKGNLKVPPSYPFKESSVSLKDTAEHCNQTPPPSNFSVVNSAKANEGKMSHVKNPTENHLTQSSARNNMIFVVSGSRIGIDDINDRNITFRGAYRCPSQNSIERIHLICSIQTLDIPATGSGTAMSVAATSVAATSKKRNRSTIDDDNSVEENACVAYQELIDLHDDTRLSTEELRQKYYGGGDTKGEDDKIRAVDTKRLKGTYDRGNSKQGVEDEDDDDAYGF</sequence>
<feature type="region of interest" description="Disordered" evidence="1">
    <location>
        <begin position="1"/>
        <end position="32"/>
    </location>
</feature>
<dbReference type="EMBL" id="HBIX01018509">
    <property type="protein sequence ID" value="CAE0720457.1"/>
    <property type="molecule type" value="Transcribed_RNA"/>
</dbReference>
<name>A0A6U9ZYI1_9STRA</name>